<proteinExistence type="predicted"/>
<sequence>MKKKERRANLIKQIVCYRNHIKTLQDETITAETTVRELLKELQGICPHKHVREENEYVAGGYLHKAKYTDIQICTVCEKEVSRVVTYGGFE</sequence>
<evidence type="ECO:0000313" key="2">
    <source>
        <dbReference type="EMBL" id="KKN85484.1"/>
    </source>
</evidence>
<evidence type="ECO:0000256" key="1">
    <source>
        <dbReference type="SAM" id="Coils"/>
    </source>
</evidence>
<keyword evidence="1" id="KW-0175">Coiled coil</keyword>
<accession>A0A0F9U1Q5</accession>
<dbReference type="EMBL" id="LAZR01000158">
    <property type="protein sequence ID" value="KKN85484.1"/>
    <property type="molecule type" value="Genomic_DNA"/>
</dbReference>
<comment type="caution">
    <text evidence="2">The sequence shown here is derived from an EMBL/GenBank/DDBJ whole genome shotgun (WGS) entry which is preliminary data.</text>
</comment>
<name>A0A0F9U1Q5_9ZZZZ</name>
<reference evidence="2" key="1">
    <citation type="journal article" date="2015" name="Nature">
        <title>Complex archaea that bridge the gap between prokaryotes and eukaryotes.</title>
        <authorList>
            <person name="Spang A."/>
            <person name="Saw J.H."/>
            <person name="Jorgensen S.L."/>
            <person name="Zaremba-Niedzwiedzka K."/>
            <person name="Martijn J."/>
            <person name="Lind A.E."/>
            <person name="van Eijk R."/>
            <person name="Schleper C."/>
            <person name="Guy L."/>
            <person name="Ettema T.J."/>
        </authorList>
    </citation>
    <scope>NUCLEOTIDE SEQUENCE</scope>
</reference>
<gene>
    <name evidence="2" type="ORF">LCGC14_0278050</name>
</gene>
<organism evidence="2">
    <name type="scientific">marine sediment metagenome</name>
    <dbReference type="NCBI Taxonomy" id="412755"/>
    <lineage>
        <taxon>unclassified sequences</taxon>
        <taxon>metagenomes</taxon>
        <taxon>ecological metagenomes</taxon>
    </lineage>
</organism>
<feature type="coiled-coil region" evidence="1">
    <location>
        <begin position="7"/>
        <end position="41"/>
    </location>
</feature>
<dbReference type="AlphaFoldDB" id="A0A0F9U1Q5"/>
<protein>
    <submittedName>
        <fullName evidence="2">Uncharacterized protein</fullName>
    </submittedName>
</protein>